<evidence type="ECO:0000259" key="1">
    <source>
        <dbReference type="Pfam" id="PF00483"/>
    </source>
</evidence>
<sequence>MPTLTLQPMNRWREETITAMATADKLDPADIPVVILAGGFGMRLHEETERVPKPMVQIGDKPIMWHIMRHYATYGFRRFTICLGYKSWVIKEYFLNYFAETNDLRVQLGRHSSVEYLGDSLVEDWEITLVETGLHSGSTGRLQGVQRYIDTPYFMYTYGDGVGTVDIDAVHRQHVEGDRLATVTGVKPTSRYGMLLHDGDRVTAFDEKPEIAEGYVSGGFFALSSGIFDRLDGADPTGFMELDVLPGLVSEGQVGIHRHHGFWHSMDTYRDYVALNDMWDAGDPPWKTWKDEG</sequence>
<keyword evidence="2" id="KW-0808">Transferase</keyword>
<name>A0A346XTD2_9ACTN</name>
<accession>A0A346XTD2</accession>
<feature type="domain" description="Nucleotidyl transferase" evidence="1">
    <location>
        <begin position="34"/>
        <end position="266"/>
    </location>
</feature>
<keyword evidence="2" id="KW-0548">Nucleotidyltransferase</keyword>
<organism evidence="2 3">
    <name type="scientific">Euzebya pacifica</name>
    <dbReference type="NCBI Taxonomy" id="1608957"/>
    <lineage>
        <taxon>Bacteria</taxon>
        <taxon>Bacillati</taxon>
        <taxon>Actinomycetota</taxon>
        <taxon>Nitriliruptoria</taxon>
        <taxon>Euzebyales</taxon>
    </lineage>
</organism>
<dbReference type="Proteomes" id="UP000264006">
    <property type="component" value="Chromosome"/>
</dbReference>
<dbReference type="EMBL" id="CP031165">
    <property type="protein sequence ID" value="AXV05479.1"/>
    <property type="molecule type" value="Genomic_DNA"/>
</dbReference>
<proteinExistence type="predicted"/>
<dbReference type="AlphaFoldDB" id="A0A346XTD2"/>
<dbReference type="InterPro" id="IPR005835">
    <property type="entry name" value="NTP_transferase_dom"/>
</dbReference>
<evidence type="ECO:0000313" key="2">
    <source>
        <dbReference type="EMBL" id="AXV05479.1"/>
    </source>
</evidence>
<keyword evidence="3" id="KW-1185">Reference proteome</keyword>
<gene>
    <name evidence="2" type="ORF">DVS28_a0778</name>
</gene>
<dbReference type="KEGG" id="euz:DVS28_a0778"/>
<protein>
    <submittedName>
        <fullName evidence="2">Glucose-1-phosphate cytidylyltransferase</fullName>
    </submittedName>
</protein>
<dbReference type="PANTHER" id="PTHR47183">
    <property type="entry name" value="GLUCOSE-1-PHOSPHATE CYTIDYLYLTRANSFERASE-RELATED"/>
    <property type="match status" value="1"/>
</dbReference>
<evidence type="ECO:0000313" key="3">
    <source>
        <dbReference type="Proteomes" id="UP000264006"/>
    </source>
</evidence>
<dbReference type="InterPro" id="IPR013446">
    <property type="entry name" value="G1P_cyt_trans-like"/>
</dbReference>
<dbReference type="Gene3D" id="3.90.550.10">
    <property type="entry name" value="Spore Coat Polysaccharide Biosynthesis Protein SpsA, Chain A"/>
    <property type="match status" value="1"/>
</dbReference>
<dbReference type="InterPro" id="IPR029044">
    <property type="entry name" value="Nucleotide-diphossugar_trans"/>
</dbReference>
<dbReference type="GO" id="GO:0047343">
    <property type="term" value="F:glucose-1-phosphate cytidylyltransferase activity"/>
    <property type="evidence" value="ECO:0007669"/>
    <property type="project" value="InterPro"/>
</dbReference>
<dbReference type="PANTHER" id="PTHR47183:SF1">
    <property type="entry name" value="GLUCOSE-1-PHOSPHATE CYTIDYLYLTRANSFERASE"/>
    <property type="match status" value="1"/>
</dbReference>
<dbReference type="Pfam" id="PF00483">
    <property type="entry name" value="NTP_transferase"/>
    <property type="match status" value="1"/>
</dbReference>
<dbReference type="SUPFAM" id="SSF53448">
    <property type="entry name" value="Nucleotide-diphospho-sugar transferases"/>
    <property type="match status" value="1"/>
</dbReference>
<reference evidence="2 3" key="1">
    <citation type="submission" date="2018-09" db="EMBL/GenBank/DDBJ databases">
        <title>Complete genome sequence of Euzebya sp. DY32-46 isolated from seawater of Pacific Ocean.</title>
        <authorList>
            <person name="Xu L."/>
            <person name="Wu Y.-H."/>
            <person name="Xu X.-W."/>
        </authorList>
    </citation>
    <scope>NUCLEOTIDE SEQUENCE [LARGE SCALE GENOMIC DNA]</scope>
    <source>
        <strain evidence="2 3">DY32-46</strain>
    </source>
</reference>